<accession>A0A9Q3BR72</accession>
<reference evidence="2" key="1">
    <citation type="submission" date="2021-03" db="EMBL/GenBank/DDBJ databases">
        <title>Draft genome sequence of rust myrtle Austropuccinia psidii MF-1, a brazilian biotype.</title>
        <authorList>
            <person name="Quecine M.C."/>
            <person name="Pachon D.M.R."/>
            <person name="Bonatelli M.L."/>
            <person name="Correr F.H."/>
            <person name="Franceschini L.M."/>
            <person name="Leite T.F."/>
            <person name="Margarido G.R.A."/>
            <person name="Almeida C.A."/>
            <person name="Ferrarezi J.A."/>
            <person name="Labate C.A."/>
        </authorList>
    </citation>
    <scope>NUCLEOTIDE SEQUENCE</scope>
    <source>
        <strain evidence="2">MF-1</strain>
    </source>
</reference>
<dbReference type="Proteomes" id="UP000765509">
    <property type="component" value="Unassembled WGS sequence"/>
</dbReference>
<keyword evidence="3" id="KW-1185">Reference proteome</keyword>
<organism evidence="2 3">
    <name type="scientific">Austropuccinia psidii MF-1</name>
    <dbReference type="NCBI Taxonomy" id="1389203"/>
    <lineage>
        <taxon>Eukaryota</taxon>
        <taxon>Fungi</taxon>
        <taxon>Dikarya</taxon>
        <taxon>Basidiomycota</taxon>
        <taxon>Pucciniomycotina</taxon>
        <taxon>Pucciniomycetes</taxon>
        <taxon>Pucciniales</taxon>
        <taxon>Sphaerophragmiaceae</taxon>
        <taxon>Austropuccinia</taxon>
    </lineage>
</organism>
<evidence type="ECO:0000313" key="2">
    <source>
        <dbReference type="EMBL" id="MBW0469457.1"/>
    </source>
</evidence>
<name>A0A9Q3BR72_9BASI</name>
<dbReference type="EMBL" id="AVOT02002187">
    <property type="protein sequence ID" value="MBW0469457.1"/>
    <property type="molecule type" value="Genomic_DNA"/>
</dbReference>
<gene>
    <name evidence="2" type="ORF">O181_009172</name>
</gene>
<protein>
    <submittedName>
        <fullName evidence="2">Uncharacterized protein</fullName>
    </submittedName>
</protein>
<sequence>MILVFSPKRVSPTVSLEIVGDFNEEVVQPVPQYLLTPSPINSEYNKQNENETITSELKYVAQNPRIHPQESDSEEPQPPENRFLRTRGNIRNLNPVADGDEEEE</sequence>
<evidence type="ECO:0000313" key="3">
    <source>
        <dbReference type="Proteomes" id="UP000765509"/>
    </source>
</evidence>
<comment type="caution">
    <text evidence="2">The sequence shown here is derived from an EMBL/GenBank/DDBJ whole genome shotgun (WGS) entry which is preliminary data.</text>
</comment>
<proteinExistence type="predicted"/>
<feature type="region of interest" description="Disordered" evidence="1">
    <location>
        <begin position="61"/>
        <end position="104"/>
    </location>
</feature>
<evidence type="ECO:0000256" key="1">
    <source>
        <dbReference type="SAM" id="MobiDB-lite"/>
    </source>
</evidence>
<dbReference type="AlphaFoldDB" id="A0A9Q3BR72"/>